<protein>
    <submittedName>
        <fullName evidence="2">Uncharacterized protein</fullName>
    </submittedName>
</protein>
<dbReference type="STRING" id="1121279.SAMN02745887_02011"/>
<proteinExistence type="predicted"/>
<name>A0A1K2HJX3_9NEIS</name>
<dbReference type="EMBL" id="FPKR01000007">
    <property type="protein sequence ID" value="SFZ76570.1"/>
    <property type="molecule type" value="Genomic_DNA"/>
</dbReference>
<evidence type="ECO:0000256" key="1">
    <source>
        <dbReference type="SAM" id="MobiDB-lite"/>
    </source>
</evidence>
<reference evidence="2 3" key="1">
    <citation type="submission" date="2016-11" db="EMBL/GenBank/DDBJ databases">
        <authorList>
            <person name="Jaros S."/>
            <person name="Januszkiewicz K."/>
            <person name="Wedrychowicz H."/>
        </authorList>
    </citation>
    <scope>NUCLEOTIDE SEQUENCE [LARGE SCALE GENOMIC DNA]</scope>
    <source>
        <strain evidence="2 3">DSM 18899</strain>
    </source>
</reference>
<feature type="compositionally biased region" description="Pro residues" evidence="1">
    <location>
        <begin position="42"/>
        <end position="51"/>
    </location>
</feature>
<feature type="region of interest" description="Disordered" evidence="1">
    <location>
        <begin position="75"/>
        <end position="97"/>
    </location>
</feature>
<keyword evidence="3" id="KW-1185">Reference proteome</keyword>
<dbReference type="Proteomes" id="UP000186513">
    <property type="component" value="Unassembled WGS sequence"/>
</dbReference>
<feature type="region of interest" description="Disordered" evidence="1">
    <location>
        <begin position="24"/>
        <end position="56"/>
    </location>
</feature>
<sequence>MLAALLIGLGAAYLYWPAPEVAAAPKSQSAKASRPSTTDRWPPQPAAPPVAKPTAHIDSPLLPLAASVPAAHSLDEARRLGDPRQPPLLRDAEPGEAASAWEIADPARYAAYEQRQQRRLWQNYVHAAGPALARLDADLARARAEGGIAPAEIAQVEEKRRRIAAMQAELSAKLAQP</sequence>
<evidence type="ECO:0000313" key="2">
    <source>
        <dbReference type="EMBL" id="SFZ76570.1"/>
    </source>
</evidence>
<dbReference type="AlphaFoldDB" id="A0A1K2HJX3"/>
<accession>A0A1K2HJX3</accession>
<evidence type="ECO:0000313" key="3">
    <source>
        <dbReference type="Proteomes" id="UP000186513"/>
    </source>
</evidence>
<feature type="compositionally biased region" description="Low complexity" evidence="1">
    <location>
        <begin position="24"/>
        <end position="36"/>
    </location>
</feature>
<gene>
    <name evidence="2" type="ORF">SAMN02745887_02011</name>
</gene>
<organism evidence="2 3">
    <name type="scientific">Chitinimonas taiwanensis DSM 18899</name>
    <dbReference type="NCBI Taxonomy" id="1121279"/>
    <lineage>
        <taxon>Bacteria</taxon>
        <taxon>Pseudomonadati</taxon>
        <taxon>Pseudomonadota</taxon>
        <taxon>Betaproteobacteria</taxon>
        <taxon>Neisseriales</taxon>
        <taxon>Chitinibacteraceae</taxon>
        <taxon>Chitinimonas</taxon>
    </lineage>
</organism>